<keyword evidence="4" id="KW-0862">Zinc</keyword>
<dbReference type="PANTHER" id="PTHR35005:SF1">
    <property type="entry name" value="2-AMINO-5-FORMYLAMINO-6-RIBOSYLAMINOPYRIMIDIN-4(3H)-ONE 5'-MONOPHOSPHATE DEFORMYLASE"/>
    <property type="match status" value="1"/>
</dbReference>
<evidence type="ECO:0000313" key="7">
    <source>
        <dbReference type="Proteomes" id="UP001595967"/>
    </source>
</evidence>
<proteinExistence type="inferred from homology"/>
<evidence type="ECO:0000256" key="4">
    <source>
        <dbReference type="ARBA" id="ARBA00022833"/>
    </source>
</evidence>
<keyword evidence="7" id="KW-1185">Reference proteome</keyword>
<protein>
    <submittedName>
        <fullName evidence="6">Creatininase family protein</fullName>
    </submittedName>
</protein>
<gene>
    <name evidence="6" type="ORF">ACFO3A_13710</name>
</gene>
<dbReference type="Pfam" id="PF02633">
    <property type="entry name" value="Creatininase"/>
    <property type="match status" value="1"/>
</dbReference>
<evidence type="ECO:0000313" key="6">
    <source>
        <dbReference type="EMBL" id="MFC4623262.1"/>
    </source>
</evidence>
<evidence type="ECO:0000256" key="1">
    <source>
        <dbReference type="ARBA" id="ARBA00001947"/>
    </source>
</evidence>
<comment type="caution">
    <text evidence="6">The sequence shown here is derived from an EMBL/GenBank/DDBJ whole genome shotgun (WGS) entry which is preliminary data.</text>
</comment>
<comment type="similarity">
    <text evidence="5">Belongs to the creatininase superfamily.</text>
</comment>
<dbReference type="SUPFAM" id="SSF102215">
    <property type="entry name" value="Creatininase"/>
    <property type="match status" value="1"/>
</dbReference>
<reference evidence="7" key="1">
    <citation type="journal article" date="2019" name="Int. J. Syst. Evol. Microbiol.">
        <title>The Global Catalogue of Microorganisms (GCM) 10K type strain sequencing project: providing services to taxonomists for standard genome sequencing and annotation.</title>
        <authorList>
            <consortium name="The Broad Institute Genomics Platform"/>
            <consortium name="The Broad Institute Genome Sequencing Center for Infectious Disease"/>
            <person name="Wu L."/>
            <person name="Ma J."/>
        </authorList>
    </citation>
    <scope>NUCLEOTIDE SEQUENCE [LARGE SCALE GENOMIC DNA]</scope>
    <source>
        <strain evidence="7">JCM 11650</strain>
    </source>
</reference>
<comment type="cofactor">
    <cofactor evidence="1">
        <name>Zn(2+)</name>
        <dbReference type="ChEBI" id="CHEBI:29105"/>
    </cofactor>
</comment>
<dbReference type="Proteomes" id="UP001595967">
    <property type="component" value="Unassembled WGS sequence"/>
</dbReference>
<keyword evidence="2" id="KW-0479">Metal-binding</keyword>
<dbReference type="Gene3D" id="3.40.50.10310">
    <property type="entry name" value="Creatininase"/>
    <property type="match status" value="1"/>
</dbReference>
<dbReference type="InterPro" id="IPR024087">
    <property type="entry name" value="Creatininase-like_sf"/>
</dbReference>
<keyword evidence="3" id="KW-0378">Hydrolase</keyword>
<dbReference type="RefSeq" id="WP_377727435.1">
    <property type="nucleotide sequence ID" value="NZ_JBHSEW010000013.1"/>
</dbReference>
<name>A0ABV9H0Y5_9BURK</name>
<dbReference type="InterPro" id="IPR003785">
    <property type="entry name" value="Creatininase/forma_Hydrolase"/>
</dbReference>
<evidence type="ECO:0000256" key="5">
    <source>
        <dbReference type="ARBA" id="ARBA00024029"/>
    </source>
</evidence>
<sequence length="282" mass="29923">MQTRSDLHAWPSRYWAEVTAHDFALAQAQGLAAQTIALLPLGATEQHGPHLPLCVDTALADGIVAAALAQLPVHVPVLALPTQAIGLSVEHQAYPGTLSLQPATLLALWTELGACVARAGVQKLLLFNAHGGNVSSMDIVARQLRQQHGLLVYHSSWFNLPLPQDLHDAFSAHEHRFGVHGGEVETSMLLHLAPGQVHMQRAQNFASTSAQRAQQFPILGNGKSAKLGWAMQDYNPQGAAGNAAAADARRGQALVTAAAQALAQLLQEIHQLPPQTVGPAYG</sequence>
<evidence type="ECO:0000256" key="2">
    <source>
        <dbReference type="ARBA" id="ARBA00022723"/>
    </source>
</evidence>
<dbReference type="PANTHER" id="PTHR35005">
    <property type="entry name" value="3-DEHYDRO-SCYLLO-INOSOSE HYDROLASE"/>
    <property type="match status" value="1"/>
</dbReference>
<organism evidence="6 7">
    <name type="scientific">Comamonas nitrativorans</name>
    <dbReference type="NCBI Taxonomy" id="108437"/>
    <lineage>
        <taxon>Bacteria</taxon>
        <taxon>Pseudomonadati</taxon>
        <taxon>Pseudomonadota</taxon>
        <taxon>Betaproteobacteria</taxon>
        <taxon>Burkholderiales</taxon>
        <taxon>Comamonadaceae</taxon>
        <taxon>Comamonas</taxon>
    </lineage>
</organism>
<dbReference type="EMBL" id="JBHSEW010000013">
    <property type="protein sequence ID" value="MFC4623262.1"/>
    <property type="molecule type" value="Genomic_DNA"/>
</dbReference>
<evidence type="ECO:0000256" key="3">
    <source>
        <dbReference type="ARBA" id="ARBA00022801"/>
    </source>
</evidence>
<accession>A0ABV9H0Y5</accession>